<keyword evidence="3" id="KW-1185">Reference proteome</keyword>
<reference evidence="2 3" key="1">
    <citation type="journal article" date="2024" name="Genome Biol. Evol.">
        <title>Chromosome-level genome assembly of the viviparous eelpout Zoarces viviparus.</title>
        <authorList>
            <person name="Fuhrmann N."/>
            <person name="Brasseur M.V."/>
            <person name="Bakowski C.E."/>
            <person name="Podsiadlowski L."/>
            <person name="Prost S."/>
            <person name="Krehenwinkel H."/>
            <person name="Mayer C."/>
        </authorList>
    </citation>
    <scope>NUCLEOTIDE SEQUENCE [LARGE SCALE GENOMIC DNA]</scope>
    <source>
        <strain evidence="2">NO-MEL_2022_Ind0_liver</strain>
    </source>
</reference>
<sequence>MSACCEYFENVYMELKIEAEGFTRCKHITVQRKDCRVAGKQRNHLTCSRHDVTMEQCVDLQQQPLRPTAAVAFCQCVSSLGMSPGSRRRFTGTDAPRLNSR</sequence>
<evidence type="ECO:0000256" key="1">
    <source>
        <dbReference type="SAM" id="MobiDB-lite"/>
    </source>
</evidence>
<dbReference type="EMBL" id="JBCEZU010000434">
    <property type="protein sequence ID" value="KAK9520004.1"/>
    <property type="molecule type" value="Genomic_DNA"/>
</dbReference>
<evidence type="ECO:0000313" key="3">
    <source>
        <dbReference type="Proteomes" id="UP001488805"/>
    </source>
</evidence>
<comment type="caution">
    <text evidence="2">The sequence shown here is derived from an EMBL/GenBank/DDBJ whole genome shotgun (WGS) entry which is preliminary data.</text>
</comment>
<dbReference type="AlphaFoldDB" id="A0AAW1EC50"/>
<gene>
    <name evidence="2" type="ORF">VZT92_022691</name>
</gene>
<proteinExistence type="predicted"/>
<dbReference type="Proteomes" id="UP001488805">
    <property type="component" value="Unassembled WGS sequence"/>
</dbReference>
<name>A0AAW1EC50_ZOAVI</name>
<evidence type="ECO:0000313" key="2">
    <source>
        <dbReference type="EMBL" id="KAK9520004.1"/>
    </source>
</evidence>
<feature type="region of interest" description="Disordered" evidence="1">
    <location>
        <begin position="81"/>
        <end position="101"/>
    </location>
</feature>
<accession>A0AAW1EC50</accession>
<protein>
    <submittedName>
        <fullName evidence="2">Uncharacterized protein</fullName>
    </submittedName>
</protein>
<organism evidence="2 3">
    <name type="scientific">Zoarces viviparus</name>
    <name type="common">Viviparous eelpout</name>
    <name type="synonym">Blennius viviparus</name>
    <dbReference type="NCBI Taxonomy" id="48416"/>
    <lineage>
        <taxon>Eukaryota</taxon>
        <taxon>Metazoa</taxon>
        <taxon>Chordata</taxon>
        <taxon>Craniata</taxon>
        <taxon>Vertebrata</taxon>
        <taxon>Euteleostomi</taxon>
        <taxon>Actinopterygii</taxon>
        <taxon>Neopterygii</taxon>
        <taxon>Teleostei</taxon>
        <taxon>Neoteleostei</taxon>
        <taxon>Acanthomorphata</taxon>
        <taxon>Eupercaria</taxon>
        <taxon>Perciformes</taxon>
        <taxon>Cottioidei</taxon>
        <taxon>Zoarcales</taxon>
        <taxon>Zoarcidae</taxon>
        <taxon>Zoarcinae</taxon>
        <taxon>Zoarces</taxon>
    </lineage>
</organism>